<keyword evidence="1" id="KW-0812">Transmembrane</keyword>
<feature type="transmembrane region" description="Helical" evidence="1">
    <location>
        <begin position="7"/>
        <end position="25"/>
    </location>
</feature>
<feature type="transmembrane region" description="Helical" evidence="1">
    <location>
        <begin position="60"/>
        <end position="80"/>
    </location>
</feature>
<protein>
    <submittedName>
        <fullName evidence="2">Uncharacterized protein</fullName>
    </submittedName>
</protein>
<reference evidence="2" key="1">
    <citation type="submission" date="2014-05" db="EMBL/GenBank/DDBJ databases">
        <title>The transcriptome of the halophilic microalga Tetraselmis sp. GSL018 isolated from the Great Salt Lake, Utah.</title>
        <authorList>
            <person name="Jinkerson R.E."/>
            <person name="D'Adamo S."/>
            <person name="Posewitz M.C."/>
        </authorList>
    </citation>
    <scope>NUCLEOTIDE SEQUENCE</scope>
    <source>
        <strain evidence="2">GSL018</strain>
    </source>
</reference>
<organism evidence="2">
    <name type="scientific">Tetraselmis sp. GSL018</name>
    <dbReference type="NCBI Taxonomy" id="582737"/>
    <lineage>
        <taxon>Eukaryota</taxon>
        <taxon>Viridiplantae</taxon>
        <taxon>Chlorophyta</taxon>
        <taxon>core chlorophytes</taxon>
        <taxon>Chlorodendrophyceae</taxon>
        <taxon>Chlorodendrales</taxon>
        <taxon>Chlorodendraceae</taxon>
        <taxon>Tetraselmis</taxon>
    </lineage>
</organism>
<feature type="non-terminal residue" evidence="2">
    <location>
        <position position="81"/>
    </location>
</feature>
<evidence type="ECO:0000256" key="1">
    <source>
        <dbReference type="SAM" id="Phobius"/>
    </source>
</evidence>
<dbReference type="AlphaFoldDB" id="A0A061RP32"/>
<feature type="non-terminal residue" evidence="2">
    <location>
        <position position="1"/>
    </location>
</feature>
<name>A0A061RP32_9CHLO</name>
<keyword evidence="1" id="KW-1133">Transmembrane helix</keyword>
<gene>
    <name evidence="2" type="ORF">TSPGSL018_25459</name>
</gene>
<sequence length="81" mass="8870">PGMAYTTMLISIFTFAVSFGTITLVDYTVKIYSEQAETQTVMCTPSGNILYTVYEYESMMIASASGMLGVLISFLVVDWVG</sequence>
<accession>A0A061RP32</accession>
<evidence type="ECO:0000313" key="2">
    <source>
        <dbReference type="EMBL" id="JAC74617.1"/>
    </source>
</evidence>
<dbReference type="EMBL" id="GBEZ01011141">
    <property type="protein sequence ID" value="JAC74617.1"/>
    <property type="molecule type" value="Transcribed_RNA"/>
</dbReference>
<proteinExistence type="predicted"/>
<keyword evidence="1" id="KW-0472">Membrane</keyword>